<dbReference type="Gene3D" id="3.40.50.300">
    <property type="entry name" value="P-loop containing nucleotide triphosphate hydrolases"/>
    <property type="match status" value="1"/>
</dbReference>
<evidence type="ECO:0000259" key="6">
    <source>
        <dbReference type="PROSITE" id="PS50893"/>
    </source>
</evidence>
<dbReference type="InterPro" id="IPR003593">
    <property type="entry name" value="AAA+_ATPase"/>
</dbReference>
<dbReference type="InterPro" id="IPR003439">
    <property type="entry name" value="ABC_transporter-like_ATP-bd"/>
</dbReference>
<dbReference type="EMBL" id="CP060695">
    <property type="protein sequence ID" value="QNM86654.1"/>
    <property type="molecule type" value="Genomic_DNA"/>
</dbReference>
<evidence type="ECO:0000256" key="1">
    <source>
        <dbReference type="ARBA" id="ARBA00022448"/>
    </source>
</evidence>
<accession>A0A7G9LDF5</accession>
<organism evidence="7 8">
    <name type="scientific">Polaribacter pectinis</name>
    <dbReference type="NCBI Taxonomy" id="2738844"/>
    <lineage>
        <taxon>Bacteria</taxon>
        <taxon>Pseudomonadati</taxon>
        <taxon>Bacteroidota</taxon>
        <taxon>Flavobacteriia</taxon>
        <taxon>Flavobacteriales</taxon>
        <taxon>Flavobacteriaceae</taxon>
    </lineage>
</organism>
<dbReference type="FunFam" id="3.40.50.300:FF:000032">
    <property type="entry name" value="Export ABC transporter ATP-binding protein"/>
    <property type="match status" value="1"/>
</dbReference>
<sequence>MIIGKNIHKYYGDVEVLKGVDLHIKKSEIVAIVGPSGAGKTTLLQILGTLDKPLKEQDFELSLNGISLKNLSDKDLSSFRNNHIGFIFQFHQLLPEFTALENVCIPAYIGKKSKQEAEKRAKEILTFLGLSHRINHKPNELSGGEQQRVAVARALINNPSVILADEPSGNLDSESAKNLHELFFKLRDEFGQTFVLVTHNEELAKMADRKLEMIDGKII</sequence>
<dbReference type="InterPro" id="IPR027417">
    <property type="entry name" value="P-loop_NTPase"/>
</dbReference>
<dbReference type="PANTHER" id="PTHR42798">
    <property type="entry name" value="LIPOPROTEIN-RELEASING SYSTEM ATP-BINDING PROTEIN LOLD"/>
    <property type="match status" value="1"/>
</dbReference>
<reference evidence="7 8" key="1">
    <citation type="submission" date="2020-08" db="EMBL/GenBank/DDBJ databases">
        <title>Polaribacter sp. L12M9 isolated from gut of the Korean scallop.</title>
        <authorList>
            <person name="Jeong Y.S."/>
        </authorList>
    </citation>
    <scope>NUCLEOTIDE SEQUENCE [LARGE SCALE GENOMIC DNA]</scope>
    <source>
        <strain evidence="7 8">L12M9</strain>
    </source>
</reference>
<dbReference type="GO" id="GO:0005524">
    <property type="term" value="F:ATP binding"/>
    <property type="evidence" value="ECO:0007669"/>
    <property type="project" value="UniProtKB-KW"/>
</dbReference>
<evidence type="ECO:0000256" key="3">
    <source>
        <dbReference type="ARBA" id="ARBA00022840"/>
    </source>
</evidence>
<keyword evidence="1" id="KW-0813">Transport</keyword>
<proteinExistence type="inferred from homology"/>
<name>A0A7G9LDF5_9FLAO</name>
<dbReference type="CDD" id="cd03255">
    <property type="entry name" value="ABC_MJ0796_LolCDE_FtsE"/>
    <property type="match status" value="1"/>
</dbReference>
<keyword evidence="4" id="KW-1278">Translocase</keyword>
<dbReference type="PROSITE" id="PS00211">
    <property type="entry name" value="ABC_TRANSPORTER_1"/>
    <property type="match status" value="1"/>
</dbReference>
<dbReference type="KEGG" id="ppec:H9W90_05920"/>
<dbReference type="GO" id="GO:0022857">
    <property type="term" value="F:transmembrane transporter activity"/>
    <property type="evidence" value="ECO:0007669"/>
    <property type="project" value="UniProtKB-ARBA"/>
</dbReference>
<gene>
    <name evidence="7" type="ORF">H9W90_05920</name>
</gene>
<dbReference type="GO" id="GO:0016887">
    <property type="term" value="F:ATP hydrolysis activity"/>
    <property type="evidence" value="ECO:0007669"/>
    <property type="project" value="InterPro"/>
</dbReference>
<dbReference type="Proteomes" id="UP000515808">
    <property type="component" value="Chromosome"/>
</dbReference>
<evidence type="ECO:0000313" key="8">
    <source>
        <dbReference type="Proteomes" id="UP000515808"/>
    </source>
</evidence>
<dbReference type="Pfam" id="PF00005">
    <property type="entry name" value="ABC_tran"/>
    <property type="match status" value="1"/>
</dbReference>
<dbReference type="AlphaFoldDB" id="A0A7G9LDF5"/>
<keyword evidence="3 7" id="KW-0067">ATP-binding</keyword>
<evidence type="ECO:0000256" key="5">
    <source>
        <dbReference type="ARBA" id="ARBA00038388"/>
    </source>
</evidence>
<keyword evidence="2" id="KW-0547">Nucleotide-binding</keyword>
<dbReference type="RefSeq" id="WP_187483530.1">
    <property type="nucleotide sequence ID" value="NZ_CP060695.1"/>
</dbReference>
<dbReference type="PANTHER" id="PTHR42798:SF2">
    <property type="entry name" value="ABC TRANSPORTER ATP-BINDING PROTEIN MG467-RELATED"/>
    <property type="match status" value="1"/>
</dbReference>
<keyword evidence="8" id="KW-1185">Reference proteome</keyword>
<feature type="domain" description="ABC transporter" evidence="6">
    <location>
        <begin position="2"/>
        <end position="219"/>
    </location>
</feature>
<evidence type="ECO:0000256" key="2">
    <source>
        <dbReference type="ARBA" id="ARBA00022741"/>
    </source>
</evidence>
<evidence type="ECO:0000313" key="7">
    <source>
        <dbReference type="EMBL" id="QNM86654.1"/>
    </source>
</evidence>
<evidence type="ECO:0000256" key="4">
    <source>
        <dbReference type="ARBA" id="ARBA00022967"/>
    </source>
</evidence>
<dbReference type="PROSITE" id="PS50893">
    <property type="entry name" value="ABC_TRANSPORTER_2"/>
    <property type="match status" value="1"/>
</dbReference>
<dbReference type="GO" id="GO:0098796">
    <property type="term" value="C:membrane protein complex"/>
    <property type="evidence" value="ECO:0007669"/>
    <property type="project" value="UniProtKB-ARBA"/>
</dbReference>
<dbReference type="SMART" id="SM00382">
    <property type="entry name" value="AAA"/>
    <property type="match status" value="1"/>
</dbReference>
<protein>
    <submittedName>
        <fullName evidence="7">ABC transporter ATP-binding protein</fullName>
    </submittedName>
</protein>
<dbReference type="SUPFAM" id="SSF52540">
    <property type="entry name" value="P-loop containing nucleoside triphosphate hydrolases"/>
    <property type="match status" value="1"/>
</dbReference>
<dbReference type="InterPro" id="IPR017911">
    <property type="entry name" value="MacB-like_ATP-bd"/>
</dbReference>
<dbReference type="InterPro" id="IPR017871">
    <property type="entry name" value="ABC_transporter-like_CS"/>
</dbReference>
<comment type="similarity">
    <text evidence="5">Belongs to the ABC transporter superfamily. Macrolide exporter (TC 3.A.1.122) family.</text>
</comment>